<dbReference type="Proteomes" id="UP001524587">
    <property type="component" value="Unassembled WGS sequence"/>
</dbReference>
<comment type="caution">
    <text evidence="1">The sequence shown here is derived from an EMBL/GenBank/DDBJ whole genome shotgun (WGS) entry which is preliminary data.</text>
</comment>
<evidence type="ECO:0000313" key="2">
    <source>
        <dbReference type="Proteomes" id="UP001524587"/>
    </source>
</evidence>
<dbReference type="EMBL" id="JAMSKV010000017">
    <property type="protein sequence ID" value="MCQ8279874.1"/>
    <property type="molecule type" value="Genomic_DNA"/>
</dbReference>
<accession>A0ABT1WAG4</accession>
<proteinExistence type="predicted"/>
<keyword evidence="2" id="KW-1185">Reference proteome</keyword>
<dbReference type="RefSeq" id="WP_422865363.1">
    <property type="nucleotide sequence ID" value="NZ_JAMSKV010000017.1"/>
</dbReference>
<protein>
    <submittedName>
        <fullName evidence="1">Phage portal protein</fullName>
    </submittedName>
</protein>
<reference evidence="1 2" key="1">
    <citation type="submission" date="2022-06" db="EMBL/GenBank/DDBJ databases">
        <title>Endosaccharibacter gen. nov., sp. nov., endophytic bacteria isolated from sugarcane.</title>
        <authorList>
            <person name="Pitiwittayakul N."/>
            <person name="Yukphan P."/>
            <person name="Charoenyingcharoen P."/>
            <person name="Tanasupawat S."/>
        </authorList>
    </citation>
    <scope>NUCLEOTIDE SEQUENCE [LARGE SCALE GENOMIC DNA]</scope>
    <source>
        <strain evidence="1 2">KSS8</strain>
    </source>
</reference>
<gene>
    <name evidence="1" type="ORF">NFI95_15625</name>
</gene>
<organism evidence="1 2">
    <name type="scientific">Endosaccharibacter trunci</name>
    <dbReference type="NCBI Taxonomy" id="2812733"/>
    <lineage>
        <taxon>Bacteria</taxon>
        <taxon>Pseudomonadati</taxon>
        <taxon>Pseudomonadota</taxon>
        <taxon>Alphaproteobacteria</taxon>
        <taxon>Acetobacterales</taxon>
        <taxon>Acetobacteraceae</taxon>
        <taxon>Endosaccharibacter</taxon>
    </lineage>
</organism>
<sequence length="503" mass="54354">MDWQALQAEYPRDRDMPARAFTINALTRVLNGEQYDTLQYPFSKERTDGGEYIPLVRRRPSVRSGLCRSVVDDSVSLVFGEEHFPSIVVENDNAKTQLADLIREASLPEIMIDAATRGSVGSVALLFQAIEHRPVFTVMDTANLTPVWQKARPKLLASVTERYKVKGSDLAEQGYKILDADRAASFWFQRIWDDTNETWFLPQSMADAGDRKPMAIDPDRSVEHGLGFVPIVWIRNLPGGDGPDGACSFEAAIDTTIEIDYLLSQGGRGLKYASDPTLVIKQGPMIPGEPARQGGAATALTLPPEGDAKLLEINGAAASAVLEQVRYLRSLAMEAIHGNRADADRLKAAQSGVAQKLMHQSLVWLAGRLRLTYGENGLLTLLRMVCAASEKIDGGLTIGDASGVHIDPSGLELRWPDYFKPTNADLLATAQALVTANAGGLLSQVTAVTLLARIADVDDVGAELLLVQAEAAAKAQQAADAQAAADIRAQANVAKNETRQITA</sequence>
<name>A0ABT1WAG4_9PROT</name>
<evidence type="ECO:0000313" key="1">
    <source>
        <dbReference type="EMBL" id="MCQ8279874.1"/>
    </source>
</evidence>